<evidence type="ECO:0000256" key="5">
    <source>
        <dbReference type="ARBA" id="ARBA00023040"/>
    </source>
</evidence>
<dbReference type="PROSITE" id="PS50262">
    <property type="entry name" value="G_PROTEIN_RECEP_F1_2"/>
    <property type="match status" value="1"/>
</dbReference>
<comment type="similarity">
    <text evidence="2 9">Belongs to the G-protein coupled receptor 1 family.</text>
</comment>
<keyword evidence="7 9" id="KW-0675">Receptor</keyword>
<evidence type="ECO:0000259" key="12">
    <source>
        <dbReference type="PROSITE" id="PS50262"/>
    </source>
</evidence>
<evidence type="ECO:0000256" key="1">
    <source>
        <dbReference type="ARBA" id="ARBA00004141"/>
    </source>
</evidence>
<evidence type="ECO:0000313" key="16">
    <source>
        <dbReference type="Proteomes" id="UP000663877"/>
    </source>
</evidence>
<evidence type="ECO:0000313" key="15">
    <source>
        <dbReference type="Proteomes" id="UP000663832"/>
    </source>
</evidence>
<gene>
    <name evidence="13" type="ORF">BJG266_LOCUS28086</name>
    <name evidence="14" type="ORF">QVE165_LOCUS44358</name>
</gene>
<name>A0A814Y167_9BILA</name>
<evidence type="ECO:0000256" key="4">
    <source>
        <dbReference type="ARBA" id="ARBA00022989"/>
    </source>
</evidence>
<reference evidence="13" key="1">
    <citation type="submission" date="2021-02" db="EMBL/GenBank/DDBJ databases">
        <authorList>
            <person name="Nowell W R."/>
        </authorList>
    </citation>
    <scope>NUCLEOTIDE SEQUENCE</scope>
</reference>
<keyword evidence="4 11" id="KW-1133">Transmembrane helix</keyword>
<keyword evidence="8 9" id="KW-0807">Transducer</keyword>
<organism evidence="13 16">
    <name type="scientific">Adineta steineri</name>
    <dbReference type="NCBI Taxonomy" id="433720"/>
    <lineage>
        <taxon>Eukaryota</taxon>
        <taxon>Metazoa</taxon>
        <taxon>Spiralia</taxon>
        <taxon>Gnathifera</taxon>
        <taxon>Rotifera</taxon>
        <taxon>Eurotatoria</taxon>
        <taxon>Bdelloidea</taxon>
        <taxon>Adinetida</taxon>
        <taxon>Adinetidae</taxon>
        <taxon>Adineta</taxon>
    </lineage>
</organism>
<dbReference type="EMBL" id="CAJNOI010000277">
    <property type="protein sequence ID" value="CAF1222970.1"/>
    <property type="molecule type" value="Genomic_DNA"/>
</dbReference>
<feature type="domain" description="G-protein coupled receptors family 1 profile" evidence="12">
    <location>
        <begin position="51"/>
        <end position="425"/>
    </location>
</feature>
<keyword evidence="3 9" id="KW-0812">Transmembrane</keyword>
<feature type="transmembrane region" description="Helical" evidence="11">
    <location>
        <begin position="364"/>
        <end position="385"/>
    </location>
</feature>
<protein>
    <recommendedName>
        <fullName evidence="12">G-protein coupled receptors family 1 profile domain-containing protein</fullName>
    </recommendedName>
</protein>
<dbReference type="PANTHER" id="PTHR24235">
    <property type="entry name" value="NEUROPEPTIDE Y RECEPTOR"/>
    <property type="match status" value="1"/>
</dbReference>
<dbReference type="Proteomes" id="UP000663877">
    <property type="component" value="Unassembled WGS sequence"/>
</dbReference>
<evidence type="ECO:0000256" key="11">
    <source>
        <dbReference type="SAM" id="Phobius"/>
    </source>
</evidence>
<dbReference type="Proteomes" id="UP000663832">
    <property type="component" value="Unassembled WGS sequence"/>
</dbReference>
<feature type="transmembrane region" description="Helical" evidence="11">
    <location>
        <begin position="72"/>
        <end position="92"/>
    </location>
</feature>
<comment type="subcellular location">
    <subcellularLocation>
        <location evidence="1">Membrane</location>
        <topology evidence="1">Multi-pass membrane protein</topology>
    </subcellularLocation>
</comment>
<feature type="transmembrane region" description="Helical" evidence="11">
    <location>
        <begin position="35"/>
        <end position="60"/>
    </location>
</feature>
<evidence type="ECO:0000256" key="3">
    <source>
        <dbReference type="ARBA" id="ARBA00022692"/>
    </source>
</evidence>
<feature type="transmembrane region" description="Helical" evidence="11">
    <location>
        <begin position="231"/>
        <end position="256"/>
    </location>
</feature>
<dbReference type="PANTHER" id="PTHR24235:SF29">
    <property type="entry name" value="GH23382P"/>
    <property type="match status" value="1"/>
</dbReference>
<dbReference type="SUPFAM" id="SSF81321">
    <property type="entry name" value="Family A G protein-coupled receptor-like"/>
    <property type="match status" value="1"/>
</dbReference>
<feature type="transmembrane region" description="Helical" evidence="11">
    <location>
        <begin position="146"/>
        <end position="167"/>
    </location>
</feature>
<comment type="caution">
    <text evidence="13">The sequence shown here is derived from an EMBL/GenBank/DDBJ whole genome shotgun (WGS) entry which is preliminary data.</text>
</comment>
<sequence length="504" mass="59273">MDFNQTKFDRDCSQIGEFSQSILTKEFRFSPTITIIIYITYLLPFCFGVFGNISVCLIFFQQKKLRSITNTFLMNLCLNDLIVLCVSIPMTLSNALLKHWIFGSFLCKIVHFTPTVTALVSTFTVAVIAVERWFFIVNKQKFDRRCTIITLILLWLVSIIIALPEYISRQLEEFVPHAVLRQMMGNNTSFNHKMYSNNNTNLFMNYDMIKSPCKMKKIYYCLVKPGIRNRIFSYIVITVQYLVPFLFVSISCYSISRFLKRRMIRMRSYQNQKRFIQDTSKSTKKKSLDIPDETEQEATSLDDIPSAGITNDNKSNYLLHCFRQTFQQREQLNYHQNSLNFVEQQHMLKYQSHTKRRFHRSRKLLIYVAALFTISWLPLTIVQIYSEHNEETLYKRYGPNFVYGYLLIPCYLISSLSAWINPIIYNYINRSFRREFYSLYSCCFKGSSTTSRKESTSIILKRQQTGRAHNGEVNTTLSTRLTLKQNTHGVNFADQTVVMMHKQT</sequence>
<dbReference type="Gene3D" id="1.20.1070.10">
    <property type="entry name" value="Rhodopsin 7-helix transmembrane proteins"/>
    <property type="match status" value="1"/>
</dbReference>
<dbReference type="PROSITE" id="PS00237">
    <property type="entry name" value="G_PROTEIN_RECEP_F1_1"/>
    <property type="match status" value="1"/>
</dbReference>
<dbReference type="OrthoDB" id="9046662at2759"/>
<dbReference type="GO" id="GO:0016020">
    <property type="term" value="C:membrane"/>
    <property type="evidence" value="ECO:0007669"/>
    <property type="project" value="UniProtKB-SubCell"/>
</dbReference>
<keyword evidence="15" id="KW-1185">Reference proteome</keyword>
<dbReference type="GO" id="GO:0004983">
    <property type="term" value="F:neuropeptide Y receptor activity"/>
    <property type="evidence" value="ECO:0007669"/>
    <property type="project" value="InterPro"/>
</dbReference>
<keyword evidence="6 11" id="KW-0472">Membrane</keyword>
<feature type="region of interest" description="Disordered" evidence="10">
    <location>
        <begin position="275"/>
        <end position="307"/>
    </location>
</feature>
<dbReference type="PRINTS" id="PR01012">
    <property type="entry name" value="NRPEPTIDEYR"/>
</dbReference>
<evidence type="ECO:0000313" key="13">
    <source>
        <dbReference type="EMBL" id="CAF1222970.1"/>
    </source>
</evidence>
<dbReference type="EMBL" id="CAJNOM010000592">
    <property type="protein sequence ID" value="CAF1514615.1"/>
    <property type="molecule type" value="Genomic_DNA"/>
</dbReference>
<dbReference type="Pfam" id="PF00001">
    <property type="entry name" value="7tm_1"/>
    <property type="match status" value="1"/>
</dbReference>
<feature type="transmembrane region" description="Helical" evidence="11">
    <location>
        <begin position="112"/>
        <end position="134"/>
    </location>
</feature>
<evidence type="ECO:0000313" key="14">
    <source>
        <dbReference type="EMBL" id="CAF1514615.1"/>
    </source>
</evidence>
<evidence type="ECO:0000256" key="10">
    <source>
        <dbReference type="SAM" id="MobiDB-lite"/>
    </source>
</evidence>
<evidence type="ECO:0000256" key="8">
    <source>
        <dbReference type="ARBA" id="ARBA00023224"/>
    </source>
</evidence>
<keyword evidence="5 9" id="KW-0297">G-protein coupled receptor</keyword>
<proteinExistence type="inferred from homology"/>
<dbReference type="InterPro" id="IPR000611">
    <property type="entry name" value="NPY_rcpt"/>
</dbReference>
<evidence type="ECO:0000256" key="9">
    <source>
        <dbReference type="RuleBase" id="RU000688"/>
    </source>
</evidence>
<evidence type="ECO:0000256" key="7">
    <source>
        <dbReference type="ARBA" id="ARBA00023170"/>
    </source>
</evidence>
<dbReference type="InterPro" id="IPR000276">
    <property type="entry name" value="GPCR_Rhodpsn"/>
</dbReference>
<feature type="transmembrane region" description="Helical" evidence="11">
    <location>
        <begin position="405"/>
        <end position="428"/>
    </location>
</feature>
<evidence type="ECO:0000256" key="2">
    <source>
        <dbReference type="ARBA" id="ARBA00010663"/>
    </source>
</evidence>
<dbReference type="AlphaFoldDB" id="A0A814Y167"/>
<dbReference type="InterPro" id="IPR017452">
    <property type="entry name" value="GPCR_Rhodpsn_7TM"/>
</dbReference>
<dbReference type="PRINTS" id="PR00237">
    <property type="entry name" value="GPCRRHODOPSN"/>
</dbReference>
<accession>A0A814Y167</accession>
<evidence type="ECO:0000256" key="6">
    <source>
        <dbReference type="ARBA" id="ARBA00023136"/>
    </source>
</evidence>